<comment type="subcellular location">
    <subcellularLocation>
        <location evidence="1 6">Secreted</location>
    </subcellularLocation>
</comment>
<evidence type="ECO:0000256" key="3">
    <source>
        <dbReference type="ARBA" id="ARBA00022471"/>
    </source>
</evidence>
<feature type="transmembrane region" description="Helical" evidence="7">
    <location>
        <begin position="12"/>
        <end position="30"/>
    </location>
</feature>
<protein>
    <recommendedName>
        <fullName evidence="6">S-protein homolog</fullName>
    </recommendedName>
</protein>
<keyword evidence="9" id="KW-1185">Reference proteome</keyword>
<dbReference type="EMBL" id="JXTC01000269">
    <property type="protein sequence ID" value="PON72896.1"/>
    <property type="molecule type" value="Genomic_DNA"/>
</dbReference>
<keyword evidence="4 6" id="KW-0964">Secreted</keyword>
<dbReference type="AlphaFoldDB" id="A0A2P5DHZ1"/>
<evidence type="ECO:0000313" key="8">
    <source>
        <dbReference type="EMBL" id="PON72896.1"/>
    </source>
</evidence>
<proteinExistence type="inferred from homology"/>
<accession>A0A2P5DHZ1</accession>
<keyword evidence="7" id="KW-1133">Transmembrane helix</keyword>
<evidence type="ECO:0000256" key="5">
    <source>
        <dbReference type="ARBA" id="ARBA00022729"/>
    </source>
</evidence>
<gene>
    <name evidence="8" type="ORF">TorRG33x02_250810</name>
</gene>
<dbReference type="Proteomes" id="UP000237000">
    <property type="component" value="Unassembled WGS sequence"/>
</dbReference>
<reference evidence="9" key="1">
    <citation type="submission" date="2016-06" db="EMBL/GenBank/DDBJ databases">
        <title>Parallel loss of symbiosis genes in relatives of nitrogen-fixing non-legume Parasponia.</title>
        <authorList>
            <person name="Van Velzen R."/>
            <person name="Holmer R."/>
            <person name="Bu F."/>
            <person name="Rutten L."/>
            <person name="Van Zeijl A."/>
            <person name="Liu W."/>
            <person name="Santuari L."/>
            <person name="Cao Q."/>
            <person name="Sharma T."/>
            <person name="Shen D."/>
            <person name="Roswanjaya Y."/>
            <person name="Wardhani T."/>
            <person name="Kalhor M.S."/>
            <person name="Jansen J."/>
            <person name="Van den Hoogen J."/>
            <person name="Gungor B."/>
            <person name="Hartog M."/>
            <person name="Hontelez J."/>
            <person name="Verver J."/>
            <person name="Yang W.-C."/>
            <person name="Schijlen E."/>
            <person name="Repin R."/>
            <person name="Schilthuizen M."/>
            <person name="Schranz E."/>
            <person name="Heidstra R."/>
            <person name="Miyata K."/>
            <person name="Fedorova E."/>
            <person name="Kohlen W."/>
            <person name="Bisseling T."/>
            <person name="Smit S."/>
            <person name="Geurts R."/>
        </authorList>
    </citation>
    <scope>NUCLEOTIDE SEQUENCE [LARGE SCALE GENOMIC DNA]</scope>
    <source>
        <strain evidence="9">cv. RG33-2</strain>
    </source>
</reference>
<dbReference type="GO" id="GO:0060320">
    <property type="term" value="P:rejection of self pollen"/>
    <property type="evidence" value="ECO:0007669"/>
    <property type="project" value="UniProtKB-KW"/>
</dbReference>
<evidence type="ECO:0000256" key="6">
    <source>
        <dbReference type="RuleBase" id="RU367044"/>
    </source>
</evidence>
<sequence length="160" mass="18043">MTNTFSPSAPPPRLGLVVIPFVVFILFSTLSKTCEGRTGDLPVPDPPEARYNEVAIINGLDSNQVLRVHCKSKNDDLGLRVLSTNGNFSFTFNRNFWGTTLFFCSFQWGSQFHWYDVYTPNGPDCRIPSPCWYTVIPNGTICLFNHPTENDSTCLPWNQS</sequence>
<keyword evidence="5" id="KW-0732">Signal</keyword>
<organism evidence="8 9">
    <name type="scientific">Trema orientale</name>
    <name type="common">Charcoal tree</name>
    <name type="synonym">Celtis orientalis</name>
    <dbReference type="NCBI Taxonomy" id="63057"/>
    <lineage>
        <taxon>Eukaryota</taxon>
        <taxon>Viridiplantae</taxon>
        <taxon>Streptophyta</taxon>
        <taxon>Embryophyta</taxon>
        <taxon>Tracheophyta</taxon>
        <taxon>Spermatophyta</taxon>
        <taxon>Magnoliopsida</taxon>
        <taxon>eudicotyledons</taxon>
        <taxon>Gunneridae</taxon>
        <taxon>Pentapetalae</taxon>
        <taxon>rosids</taxon>
        <taxon>fabids</taxon>
        <taxon>Rosales</taxon>
        <taxon>Cannabaceae</taxon>
        <taxon>Trema</taxon>
    </lineage>
</organism>
<dbReference type="InParanoid" id="A0A2P5DHZ1"/>
<evidence type="ECO:0000256" key="1">
    <source>
        <dbReference type="ARBA" id="ARBA00004613"/>
    </source>
</evidence>
<evidence type="ECO:0000256" key="4">
    <source>
        <dbReference type="ARBA" id="ARBA00022525"/>
    </source>
</evidence>
<dbReference type="InterPro" id="IPR010264">
    <property type="entry name" value="Self-incomp_S1"/>
</dbReference>
<dbReference type="PANTHER" id="PTHR31232">
    <property type="match status" value="1"/>
</dbReference>
<comment type="caution">
    <text evidence="8">The sequence shown here is derived from an EMBL/GenBank/DDBJ whole genome shotgun (WGS) entry which is preliminary data.</text>
</comment>
<evidence type="ECO:0000256" key="2">
    <source>
        <dbReference type="ARBA" id="ARBA00005581"/>
    </source>
</evidence>
<keyword evidence="7" id="KW-0812">Transmembrane</keyword>
<keyword evidence="3 6" id="KW-0713">Self-incompatibility</keyword>
<name>A0A2P5DHZ1_TREOI</name>
<keyword evidence="7" id="KW-0472">Membrane</keyword>
<dbReference type="OrthoDB" id="1900999at2759"/>
<dbReference type="PANTHER" id="PTHR31232:SF149">
    <property type="entry name" value="S-PROTEIN HOMOLOG"/>
    <property type="match status" value="1"/>
</dbReference>
<evidence type="ECO:0000256" key="7">
    <source>
        <dbReference type="SAM" id="Phobius"/>
    </source>
</evidence>
<dbReference type="GO" id="GO:0005576">
    <property type="term" value="C:extracellular region"/>
    <property type="evidence" value="ECO:0007669"/>
    <property type="project" value="UniProtKB-SubCell"/>
</dbReference>
<dbReference type="Pfam" id="PF05938">
    <property type="entry name" value="Self-incomp_S1"/>
    <property type="match status" value="1"/>
</dbReference>
<evidence type="ECO:0000313" key="9">
    <source>
        <dbReference type="Proteomes" id="UP000237000"/>
    </source>
</evidence>
<comment type="similarity">
    <text evidence="2 6">Belongs to the plant self-incompatibility (S1) protein family.</text>
</comment>